<dbReference type="KEGG" id="pact:CA264_07165"/>
<evidence type="ECO:0000313" key="2">
    <source>
        <dbReference type="EMBL" id="ARS35238.1"/>
    </source>
</evidence>
<evidence type="ECO:0000256" key="1">
    <source>
        <dbReference type="SAM" id="Phobius"/>
    </source>
</evidence>
<keyword evidence="1" id="KW-0812">Transmembrane</keyword>
<reference evidence="3" key="1">
    <citation type="submission" date="2017-05" db="EMBL/GenBank/DDBJ databases">
        <authorList>
            <person name="Ray J."/>
            <person name="Price M."/>
            <person name="Deutschbauer A."/>
        </authorList>
    </citation>
    <scope>NUCLEOTIDE SEQUENCE [LARGE SCALE GENOMIC DNA]</scope>
    <source>
        <strain evidence="3">DSM 19842</strain>
    </source>
</reference>
<keyword evidence="1" id="KW-1133">Transmembrane helix</keyword>
<dbReference type="EMBL" id="CP021235">
    <property type="protein sequence ID" value="ARS35238.1"/>
    <property type="molecule type" value="Genomic_DNA"/>
</dbReference>
<gene>
    <name evidence="2" type="ORF">CA264_07165</name>
</gene>
<keyword evidence="3" id="KW-1185">Reference proteome</keyword>
<feature type="transmembrane region" description="Helical" evidence="1">
    <location>
        <begin position="21"/>
        <end position="42"/>
    </location>
</feature>
<keyword evidence="1" id="KW-0472">Membrane</keyword>
<sequence>MSNLRVRKAFYSQIHPKKINTMKSISAISSMLLVGTTVGLFIKSWLAPSTIEIDLTGEEYHLYL</sequence>
<organism evidence="2 3">
    <name type="scientific">Pontibacter actiniarum</name>
    <dbReference type="NCBI Taxonomy" id="323450"/>
    <lineage>
        <taxon>Bacteria</taxon>
        <taxon>Pseudomonadati</taxon>
        <taxon>Bacteroidota</taxon>
        <taxon>Cytophagia</taxon>
        <taxon>Cytophagales</taxon>
        <taxon>Hymenobacteraceae</taxon>
        <taxon>Pontibacter</taxon>
    </lineage>
</organism>
<accession>A0A1X9YQT8</accession>
<dbReference type="AlphaFoldDB" id="A0A1X9YQT8"/>
<protein>
    <submittedName>
        <fullName evidence="2">Uncharacterized protein</fullName>
    </submittedName>
</protein>
<evidence type="ECO:0000313" key="3">
    <source>
        <dbReference type="Proteomes" id="UP000266292"/>
    </source>
</evidence>
<dbReference type="Proteomes" id="UP000266292">
    <property type="component" value="Chromosome"/>
</dbReference>
<name>A0A1X9YQT8_9BACT</name>
<proteinExistence type="predicted"/>